<feature type="chain" id="PRO_5011767457" evidence="7">
    <location>
        <begin position="51"/>
        <end position="1153"/>
    </location>
</feature>
<keyword evidence="7" id="KW-0732">Signal</keyword>
<dbReference type="Gene3D" id="2.60.40.1120">
    <property type="entry name" value="Carboxypeptidase-like, regulatory domain"/>
    <property type="match status" value="1"/>
</dbReference>
<evidence type="ECO:0000256" key="5">
    <source>
        <dbReference type="ARBA" id="ARBA00023136"/>
    </source>
</evidence>
<dbReference type="GO" id="GO:0004180">
    <property type="term" value="F:carboxypeptidase activity"/>
    <property type="evidence" value="ECO:0007669"/>
    <property type="project" value="UniProtKB-KW"/>
</dbReference>
<comment type="subcellular location">
    <subcellularLocation>
        <location evidence="1">Cell outer membrane</location>
        <topology evidence="1">Multi-pass membrane protein</topology>
    </subcellularLocation>
</comment>
<evidence type="ECO:0000256" key="6">
    <source>
        <dbReference type="ARBA" id="ARBA00023237"/>
    </source>
</evidence>
<dbReference type="Pfam" id="PF25183">
    <property type="entry name" value="OMP_b-brl_4"/>
    <property type="match status" value="1"/>
</dbReference>
<dbReference type="Gene3D" id="2.40.170.20">
    <property type="entry name" value="TonB-dependent receptor, beta-barrel domain"/>
    <property type="match status" value="1"/>
</dbReference>
<dbReference type="GO" id="GO:0015344">
    <property type="term" value="F:siderophore uptake transmembrane transporter activity"/>
    <property type="evidence" value="ECO:0007669"/>
    <property type="project" value="TreeGrafter"/>
</dbReference>
<dbReference type="STRING" id="1436961.SAMN05421739_102499"/>
<evidence type="ECO:0000256" key="4">
    <source>
        <dbReference type="ARBA" id="ARBA00022692"/>
    </source>
</evidence>
<keyword evidence="9" id="KW-0378">Hydrolase</keyword>
<keyword evidence="2" id="KW-0813">Transport</keyword>
<proteinExistence type="predicted"/>
<reference evidence="10" key="1">
    <citation type="submission" date="2016-10" db="EMBL/GenBank/DDBJ databases">
        <authorList>
            <person name="Varghese N."/>
            <person name="Submissions S."/>
        </authorList>
    </citation>
    <scope>NUCLEOTIDE SEQUENCE [LARGE SCALE GENOMIC DNA]</scope>
    <source>
        <strain evidence="10">LP51</strain>
    </source>
</reference>
<evidence type="ECO:0000256" key="3">
    <source>
        <dbReference type="ARBA" id="ARBA00022452"/>
    </source>
</evidence>
<keyword evidence="3" id="KW-1134">Transmembrane beta strand</keyword>
<dbReference type="InterPro" id="IPR057601">
    <property type="entry name" value="Oar-like_b-barrel"/>
</dbReference>
<organism evidence="9 10">
    <name type="scientific">Pontibacter chinhatensis</name>
    <dbReference type="NCBI Taxonomy" id="1436961"/>
    <lineage>
        <taxon>Bacteria</taxon>
        <taxon>Pseudomonadati</taxon>
        <taxon>Bacteroidota</taxon>
        <taxon>Cytophagia</taxon>
        <taxon>Cytophagales</taxon>
        <taxon>Hymenobacteraceae</taxon>
        <taxon>Pontibacter</taxon>
    </lineage>
</organism>
<protein>
    <submittedName>
        <fullName evidence="9">Carboxypeptidase regulatory-like domain-containing protein</fullName>
    </submittedName>
</protein>
<dbReference type="SUPFAM" id="SSF56935">
    <property type="entry name" value="Porins"/>
    <property type="match status" value="1"/>
</dbReference>
<dbReference type="AlphaFoldDB" id="A0A1I2RSW8"/>
<evidence type="ECO:0000313" key="10">
    <source>
        <dbReference type="Proteomes" id="UP000198724"/>
    </source>
</evidence>
<dbReference type="InterPro" id="IPR008969">
    <property type="entry name" value="CarboxyPept-like_regulatory"/>
</dbReference>
<feature type="domain" description="TonB-dependent transporter Oar-like beta-barrel" evidence="8">
    <location>
        <begin position="264"/>
        <end position="1077"/>
    </location>
</feature>
<evidence type="ECO:0000256" key="1">
    <source>
        <dbReference type="ARBA" id="ARBA00004571"/>
    </source>
</evidence>
<evidence type="ECO:0000256" key="2">
    <source>
        <dbReference type="ARBA" id="ARBA00022448"/>
    </source>
</evidence>
<dbReference type="InterPro" id="IPR036942">
    <property type="entry name" value="Beta-barrel_TonB_sf"/>
</dbReference>
<gene>
    <name evidence="9" type="ORF">SAMN05421739_102499</name>
</gene>
<keyword evidence="9" id="KW-0121">Carboxypeptidase</keyword>
<evidence type="ECO:0000256" key="7">
    <source>
        <dbReference type="SAM" id="SignalP"/>
    </source>
</evidence>
<sequence>MKNFYSIPLHTESIRCSRKQRVTSNHFKGFFQKFLFSAVLALLTMVGAQAQVTTSSINGTVKDANGEALIGATVRATHQPSGTTYGSTTNTEGQFNIANMRVGGPYLIEVSYIGYQPRNYSNVNLQLGVPYQLGATLSEGGTDLQEIVVTADQGSVFNAQKTGAATNVTSKQIESLPTISRSITDFTRLTPQANGNGFAGRDGRFNNVQIDGANFNNGFGLNTNPLPGGNSQPISLDAIEQIQVNIAPYDVRQSGFTGAGINAITRSGSNEFSGSVYGFFRNQDFTGGKVNGNEIDKGDDNSSKTLGFRLGGPIIKNKLFFFVNGEKVENKGTNPFAVNLWRASEDGVADPDNNIARTSRADLEAVRNHLINQWGYDPGSYEGYARDNGTESFNFLARIDWNISDKHKLAVRYNQVKGEAASLVNGSSGPYPRSSNNRVSDQSIAFSKTMYNTENIVRSASLELNSTLSPRISNQLLATFSRIQDTRTSPSEIFPMVDIWDGTGANSNYMTFGYELFTYGNDVLNDNYSIVNNLTYLAGKHNITAGASFESQKFGNQYIRLGTSYYRYASVEDFLTTGTANEVAPIMFGLTYPYEGQDTYAPIKLGTAGLYVQDKYTVNERLDVTLGVRADMPIYMNDLTANSAIDALELLGTDGKPKHYTTGEWPKSRIMLSPRIGFNYDALGDGSLQIRGGTGFFTGRVPFVWLTNMPSNSGVIQNNVEPGSYADVAGWIGDIRFNPNPYHWLNNTPASASNVFIKTPKAGVPSSFALVDRDFKMPKVWRTSIGADYTIPGTPLVATVDLMYTKDINAAYQFGANRVTQAPAQMNNAGDNRDLFLNSKDAAYNSKVGPNTGVVLTNTDEKGYSYNTTVGLSLPARSGFFGSVYYTYTKSKDISGNPGSNASSAWGGSPSINNPNEQILYNSQYAIPHNVVANLSFRKEYINHLATTISLFYNGSHQGRYSYTYNGDINGDGLNADLLYVPRQASEIAFEDIKDKSGAVLFSAAQQREAFDAFIDNDDYLSERRGKYAERNGALLPWLNRFDVRILQDIFTDIGGKRNTLQLSADIMNVGNLINSKWGVQQTLNNAQGLLTPAPNAVDSRGNAVYRATATPAFQMRTVSEGGKNVLPTKAVRDLTTTGTTWYMQLGVRYIFN</sequence>
<dbReference type="PANTHER" id="PTHR30069:SF46">
    <property type="entry name" value="OAR PROTEIN"/>
    <property type="match status" value="1"/>
</dbReference>
<dbReference type="PANTHER" id="PTHR30069">
    <property type="entry name" value="TONB-DEPENDENT OUTER MEMBRANE RECEPTOR"/>
    <property type="match status" value="1"/>
</dbReference>
<dbReference type="SUPFAM" id="SSF49464">
    <property type="entry name" value="Carboxypeptidase regulatory domain-like"/>
    <property type="match status" value="1"/>
</dbReference>
<name>A0A1I2RSW8_9BACT</name>
<evidence type="ECO:0000313" key="9">
    <source>
        <dbReference type="EMBL" id="SFG43173.1"/>
    </source>
</evidence>
<feature type="signal peptide" evidence="7">
    <location>
        <begin position="1"/>
        <end position="50"/>
    </location>
</feature>
<dbReference type="RefSeq" id="WP_245756137.1">
    <property type="nucleotide sequence ID" value="NZ_FOOT01000002.1"/>
</dbReference>
<dbReference type="Pfam" id="PF13620">
    <property type="entry name" value="CarboxypepD_reg"/>
    <property type="match status" value="1"/>
</dbReference>
<evidence type="ECO:0000259" key="8">
    <source>
        <dbReference type="Pfam" id="PF25183"/>
    </source>
</evidence>
<dbReference type="EMBL" id="FOOT01000002">
    <property type="protein sequence ID" value="SFG43173.1"/>
    <property type="molecule type" value="Genomic_DNA"/>
</dbReference>
<dbReference type="GO" id="GO:0009279">
    <property type="term" value="C:cell outer membrane"/>
    <property type="evidence" value="ECO:0007669"/>
    <property type="project" value="UniProtKB-SubCell"/>
</dbReference>
<keyword evidence="4" id="KW-0812">Transmembrane</keyword>
<keyword evidence="9" id="KW-0645">Protease</keyword>
<keyword evidence="6" id="KW-0998">Cell outer membrane</keyword>
<dbReference type="GO" id="GO:0044718">
    <property type="term" value="P:siderophore transmembrane transport"/>
    <property type="evidence" value="ECO:0007669"/>
    <property type="project" value="TreeGrafter"/>
</dbReference>
<dbReference type="InterPro" id="IPR037066">
    <property type="entry name" value="Plug_dom_sf"/>
</dbReference>
<dbReference type="InterPro" id="IPR039426">
    <property type="entry name" value="TonB-dep_rcpt-like"/>
</dbReference>
<dbReference type="Gene3D" id="2.170.130.10">
    <property type="entry name" value="TonB-dependent receptor, plug domain"/>
    <property type="match status" value="1"/>
</dbReference>
<accession>A0A1I2RSW8</accession>
<keyword evidence="10" id="KW-1185">Reference proteome</keyword>
<dbReference type="Proteomes" id="UP000198724">
    <property type="component" value="Unassembled WGS sequence"/>
</dbReference>
<keyword evidence="5" id="KW-0472">Membrane</keyword>